<evidence type="ECO:0000313" key="23">
    <source>
        <dbReference type="EMBL" id="KAK6785518.1"/>
    </source>
</evidence>
<dbReference type="InterPro" id="IPR011009">
    <property type="entry name" value="Kinase-like_dom_sf"/>
</dbReference>
<evidence type="ECO:0000256" key="15">
    <source>
        <dbReference type="ARBA" id="ARBA00023170"/>
    </source>
</evidence>
<evidence type="ECO:0000256" key="5">
    <source>
        <dbReference type="ARBA" id="ARBA00022679"/>
    </source>
</evidence>
<keyword evidence="14" id="KW-1015">Disulfide bond</keyword>
<keyword evidence="6" id="KW-0812">Transmembrane</keyword>
<dbReference type="GO" id="GO:0016020">
    <property type="term" value="C:membrane"/>
    <property type="evidence" value="ECO:0007669"/>
    <property type="project" value="UniProtKB-SubCell"/>
</dbReference>
<evidence type="ECO:0000256" key="17">
    <source>
        <dbReference type="ARBA" id="ARBA00047899"/>
    </source>
</evidence>
<reference evidence="23 24" key="1">
    <citation type="submission" date="2024-02" db="EMBL/GenBank/DDBJ databases">
        <title>de novo genome assembly of Solanum bulbocastanum strain 11H21.</title>
        <authorList>
            <person name="Hosaka A.J."/>
        </authorList>
    </citation>
    <scope>NUCLEOTIDE SEQUENCE [LARGE SCALE GENOMIC DNA]</scope>
    <source>
        <tissue evidence="23">Young leaves</tissue>
    </source>
</reference>
<dbReference type="GO" id="GO:0005524">
    <property type="term" value="F:ATP binding"/>
    <property type="evidence" value="ECO:0007669"/>
    <property type="project" value="UniProtKB-KW"/>
</dbReference>
<feature type="domain" description="Apple" evidence="22">
    <location>
        <begin position="339"/>
        <end position="420"/>
    </location>
</feature>
<dbReference type="Pfam" id="PF00069">
    <property type="entry name" value="Pkinase"/>
    <property type="match status" value="1"/>
</dbReference>
<dbReference type="FunFam" id="2.90.10.10:FF:000004">
    <property type="entry name" value="G-type lectin S-receptor-like serine/threonine-protein kinase"/>
    <property type="match status" value="2"/>
</dbReference>
<feature type="domain" description="Apple" evidence="22">
    <location>
        <begin position="1074"/>
        <end position="1155"/>
    </location>
</feature>
<evidence type="ECO:0000256" key="6">
    <source>
        <dbReference type="ARBA" id="ARBA00022692"/>
    </source>
</evidence>
<comment type="catalytic activity">
    <reaction evidence="18">
        <text>L-seryl-[protein] + ATP = O-phospho-L-seryl-[protein] + ADP + H(+)</text>
        <dbReference type="Rhea" id="RHEA:17989"/>
        <dbReference type="Rhea" id="RHEA-COMP:9863"/>
        <dbReference type="Rhea" id="RHEA-COMP:11604"/>
        <dbReference type="ChEBI" id="CHEBI:15378"/>
        <dbReference type="ChEBI" id="CHEBI:29999"/>
        <dbReference type="ChEBI" id="CHEBI:30616"/>
        <dbReference type="ChEBI" id="CHEBI:83421"/>
        <dbReference type="ChEBI" id="CHEBI:456216"/>
        <dbReference type="EC" id="2.7.11.1"/>
    </reaction>
</comment>
<dbReference type="FunFam" id="1.10.510.10:FF:000060">
    <property type="entry name" value="G-type lectin S-receptor-like serine/threonine-protein kinase"/>
    <property type="match status" value="1"/>
</dbReference>
<comment type="caution">
    <text evidence="23">The sequence shown here is derived from an EMBL/GenBank/DDBJ whole genome shotgun (WGS) entry which is preliminary data.</text>
</comment>
<evidence type="ECO:0000313" key="24">
    <source>
        <dbReference type="Proteomes" id="UP001371456"/>
    </source>
</evidence>
<sequence length="1515" mass="169304">MKELLRESFHLFLLMYLYFVQCSIGITDTISTTHFLKDGDANITSPDGTFEMGFFSPGSSKNRYVGMWYKSLSVRTVVWVANREAPLTSGSGILKVIEPGRLVLLNDTNNVIWSTKTSTSVQNPIAQLLDSGNLVVKQAGDDNFLWQSFDHPTDTLLPGMKLGWNFLTDREVYLSSWKTQEDPAPGDYTYHCDPSGYPQNILKKGSNVVYRSGPWNGLHFSGTTNPRGSHLYKYEIFSSKTQVYFGYKLISSVITRLILNQNGALKLWTWGDHVSDWIPQLSIPADNCDAYKLCGAYGTCNSQDFTVCRCIDKFKPNNSEAWKKKDWSGGCVRKTELSCLQGHRFLKYSHIKLPDTRNSWSDVSMTLEECKNTCSKNCSCMAYANPDIRNGGSGCLLWFEDLLDIKVVSDEGQDIYIRMAASEPEWILADSLEKSDGKKRKVLFWILPLSVGLILAGRSGRNGNYKMDHSGNCEEEFEIPMFDLSTIMKATNNFSIDRKIGEGGFGPVYKGILEGREIAVKRLSRTSKQGEGEFKNEVLYVARLQHRNLVKILGCCSDGEEKMLIYEYLTNGSLDSFVFDDTQSKELDWPKRFHIINGIARGLMYLHQDSQLRIIHRDLKANNILLDKDMNPKISDFGLAKICEEDDVGAMTNRVVGTYGYLSPEYALHGKYSVKSDVFSFVLMLNNEGVLPLAKQPGFYIEGNAPGGDFTPTQSAQQITDSDCDLIASRSINVPEVVYGTFMIVFFSSIYLCFCATDIITRTDFLKDDEDNFIVSRGGAFEMGFFGPGKSNNRYVGIWYKNISVGTVVWVANKESPLTSTTGMLKVIEPGILVLLNDTNNVVWSTNTSRSVQNPVAQLLDSGNLVVKQSGHGVSDGNLLWQSFDHPTNTLLPGMKLGWNFVTGREVYLSSWKNEEDPSPGDYTYHCDPSGYPQNIMKKGSDAVYRSGPWNGRSFSGSQNSRECPYYTIGVFTSKTELYFGFKLTSSVIVRLILSQNGVLQLWTWGDGKQDWVPFLLIPADNCDTYKLCGAYGSCNSQDFPVCGCLDKFVPNNSEAWKKTDWSGGCVRRTELNCLKGDVFLKYSHIKLPDTRNSWSNVTMTLEECKDFCSKNCSCMAYSNADIRNGGSGCILWLEDLLDIQQEPNGGQDIYIRMAASEADNLEKSDRKKRKVLHWILPFAVGSSGLNGSSKMDYSGSCAEELEIPLFDLSTIMKATNNFSIDRKIGEGGFGPVYKGILEGQEIAVKRLLRTSTQGENEFMNEVVYIAKLQHRNLGVDDQKHLADETQTKVLDWPKRFHIINGIARGLMYLHQDSQLRIIHRDLKANNILLDKDMNPKISDFGLAKICEEDGVGAMTNRVVGTHGYLSPEYALYGKYSVKSDVFSFGILVLEIVSGKSNRKSCHPDSNLDLLGHAWNLYKEDRSTELLDECLGDSYSTYEVVRSIGVGLLCVQQCPEDRPSMSSAVLMLNNEGVLPLAKQPGFNIEGNAPSSGAFSSSQYAEGTVTETPITILTAR</sequence>
<keyword evidence="12" id="KW-1133">Transmembrane helix</keyword>
<feature type="signal peptide" evidence="19">
    <location>
        <begin position="1"/>
        <end position="25"/>
    </location>
</feature>
<evidence type="ECO:0000259" key="21">
    <source>
        <dbReference type="PROSITE" id="PS50927"/>
    </source>
</evidence>
<evidence type="ECO:0000256" key="9">
    <source>
        <dbReference type="ARBA" id="ARBA00022741"/>
    </source>
</evidence>
<dbReference type="PANTHER" id="PTHR32444">
    <property type="entry name" value="BULB-TYPE LECTIN DOMAIN-CONTAINING PROTEIN"/>
    <property type="match status" value="1"/>
</dbReference>
<dbReference type="GO" id="GO:0006950">
    <property type="term" value="P:response to stress"/>
    <property type="evidence" value="ECO:0007669"/>
    <property type="project" value="UniProtKB-ARBA"/>
</dbReference>
<dbReference type="InterPro" id="IPR001480">
    <property type="entry name" value="Bulb-type_lectin_dom"/>
</dbReference>
<gene>
    <name evidence="23" type="ORF">RDI58_018973</name>
</gene>
<dbReference type="CDD" id="cd01098">
    <property type="entry name" value="PAN_AP_plant"/>
    <property type="match status" value="2"/>
</dbReference>
<dbReference type="PANTHER" id="PTHR32444:SF60">
    <property type="entry name" value="RECEPTOR-LIKE SERINE_THREONINE-PROTEIN KINASE"/>
    <property type="match status" value="1"/>
</dbReference>
<dbReference type="PROSITE" id="PS00108">
    <property type="entry name" value="PROTEIN_KINASE_ST"/>
    <property type="match status" value="2"/>
</dbReference>
<keyword evidence="7 19" id="KW-0732">Signal</keyword>
<dbReference type="Pfam" id="PF08276">
    <property type="entry name" value="PAN_2"/>
    <property type="match status" value="2"/>
</dbReference>
<keyword evidence="9" id="KW-0547">Nucleotide-binding</keyword>
<dbReference type="InterPro" id="IPR000858">
    <property type="entry name" value="S_locus_glycoprot_dom"/>
</dbReference>
<protein>
    <recommendedName>
        <fullName evidence="2">non-specific serine/threonine protein kinase</fullName>
        <ecNumber evidence="2">2.7.11.1</ecNumber>
    </recommendedName>
</protein>
<evidence type="ECO:0000256" key="3">
    <source>
        <dbReference type="ARBA" id="ARBA00022527"/>
    </source>
</evidence>
<dbReference type="PROSITE" id="PS50011">
    <property type="entry name" value="PROTEIN_KINASE_DOM"/>
    <property type="match status" value="2"/>
</dbReference>
<evidence type="ECO:0000256" key="11">
    <source>
        <dbReference type="ARBA" id="ARBA00022840"/>
    </source>
</evidence>
<dbReference type="GO" id="GO:0048544">
    <property type="term" value="P:recognition of pollen"/>
    <property type="evidence" value="ECO:0007669"/>
    <property type="project" value="InterPro"/>
</dbReference>
<dbReference type="InterPro" id="IPR003609">
    <property type="entry name" value="Pan_app"/>
</dbReference>
<dbReference type="FunFam" id="1.10.510.10:FF:000129">
    <property type="entry name" value="cysteine-rich receptor-like protein kinase 10"/>
    <property type="match status" value="1"/>
</dbReference>
<dbReference type="Pfam" id="PF00954">
    <property type="entry name" value="S_locus_glycop"/>
    <property type="match status" value="2"/>
</dbReference>
<dbReference type="SUPFAM" id="SSF51110">
    <property type="entry name" value="alpha-D-mannose-specific plant lectins"/>
    <property type="match status" value="2"/>
</dbReference>
<dbReference type="Gene3D" id="2.90.10.10">
    <property type="entry name" value="Bulb-type lectin domain"/>
    <property type="match status" value="2"/>
</dbReference>
<feature type="domain" description="Protein kinase" evidence="20">
    <location>
        <begin position="494"/>
        <end position="774"/>
    </location>
</feature>
<accession>A0AAN8YDJ7</accession>
<dbReference type="Proteomes" id="UP001371456">
    <property type="component" value="Unassembled WGS sequence"/>
</dbReference>
<dbReference type="Pfam" id="PF07714">
    <property type="entry name" value="PK_Tyr_Ser-Thr"/>
    <property type="match status" value="2"/>
</dbReference>
<keyword evidence="8" id="KW-0677">Repeat</keyword>
<dbReference type="SUPFAM" id="SSF56112">
    <property type="entry name" value="Protein kinase-like (PK-like)"/>
    <property type="match status" value="2"/>
</dbReference>
<evidence type="ECO:0000256" key="7">
    <source>
        <dbReference type="ARBA" id="ARBA00022729"/>
    </source>
</evidence>
<evidence type="ECO:0000256" key="13">
    <source>
        <dbReference type="ARBA" id="ARBA00023136"/>
    </source>
</evidence>
<comment type="subcellular location">
    <subcellularLocation>
        <location evidence="1">Membrane</location>
        <topology evidence="1">Single-pass membrane protein</topology>
    </subcellularLocation>
</comment>
<feature type="domain" description="Protein kinase" evidence="20">
    <location>
        <begin position="1219"/>
        <end position="1482"/>
    </location>
</feature>
<dbReference type="InterPro" id="IPR008271">
    <property type="entry name" value="Ser/Thr_kinase_AS"/>
</dbReference>
<dbReference type="PROSITE" id="PS50927">
    <property type="entry name" value="BULB_LECTIN"/>
    <property type="match status" value="2"/>
</dbReference>
<evidence type="ECO:0000256" key="2">
    <source>
        <dbReference type="ARBA" id="ARBA00012513"/>
    </source>
</evidence>
<keyword evidence="24" id="KW-1185">Reference proteome</keyword>
<feature type="chain" id="PRO_5042852933" description="non-specific serine/threonine protein kinase" evidence="19">
    <location>
        <begin position="26"/>
        <end position="1515"/>
    </location>
</feature>
<evidence type="ECO:0000256" key="19">
    <source>
        <dbReference type="SAM" id="SignalP"/>
    </source>
</evidence>
<dbReference type="InterPro" id="IPR000719">
    <property type="entry name" value="Prot_kinase_dom"/>
</dbReference>
<dbReference type="SMART" id="SM00220">
    <property type="entry name" value="S_TKc"/>
    <property type="match status" value="2"/>
</dbReference>
<comment type="catalytic activity">
    <reaction evidence="17">
        <text>L-threonyl-[protein] + ATP = O-phospho-L-threonyl-[protein] + ADP + H(+)</text>
        <dbReference type="Rhea" id="RHEA:46608"/>
        <dbReference type="Rhea" id="RHEA-COMP:11060"/>
        <dbReference type="Rhea" id="RHEA-COMP:11605"/>
        <dbReference type="ChEBI" id="CHEBI:15378"/>
        <dbReference type="ChEBI" id="CHEBI:30013"/>
        <dbReference type="ChEBI" id="CHEBI:30616"/>
        <dbReference type="ChEBI" id="CHEBI:61977"/>
        <dbReference type="ChEBI" id="CHEBI:456216"/>
        <dbReference type="EC" id="2.7.11.1"/>
    </reaction>
</comment>
<evidence type="ECO:0000256" key="18">
    <source>
        <dbReference type="ARBA" id="ARBA00048679"/>
    </source>
</evidence>
<organism evidence="23 24">
    <name type="scientific">Solanum bulbocastanum</name>
    <name type="common">Wild potato</name>
    <dbReference type="NCBI Taxonomy" id="147425"/>
    <lineage>
        <taxon>Eukaryota</taxon>
        <taxon>Viridiplantae</taxon>
        <taxon>Streptophyta</taxon>
        <taxon>Embryophyta</taxon>
        <taxon>Tracheophyta</taxon>
        <taxon>Spermatophyta</taxon>
        <taxon>Magnoliopsida</taxon>
        <taxon>eudicotyledons</taxon>
        <taxon>Gunneridae</taxon>
        <taxon>Pentapetalae</taxon>
        <taxon>asterids</taxon>
        <taxon>lamiids</taxon>
        <taxon>Solanales</taxon>
        <taxon>Solanaceae</taxon>
        <taxon>Solanoideae</taxon>
        <taxon>Solaneae</taxon>
        <taxon>Solanum</taxon>
    </lineage>
</organism>
<keyword evidence="3" id="KW-0723">Serine/threonine-protein kinase</keyword>
<keyword evidence="16" id="KW-0325">Glycoprotein</keyword>
<evidence type="ECO:0000256" key="8">
    <source>
        <dbReference type="ARBA" id="ARBA00022737"/>
    </source>
</evidence>
<evidence type="ECO:0000256" key="10">
    <source>
        <dbReference type="ARBA" id="ARBA00022777"/>
    </source>
</evidence>
<proteinExistence type="predicted"/>
<dbReference type="Gene3D" id="3.30.200.20">
    <property type="entry name" value="Phosphorylase Kinase, domain 1"/>
    <property type="match status" value="2"/>
</dbReference>
<keyword evidence="4" id="KW-0597">Phosphoprotein</keyword>
<dbReference type="GO" id="GO:0004674">
    <property type="term" value="F:protein serine/threonine kinase activity"/>
    <property type="evidence" value="ECO:0007669"/>
    <property type="project" value="UniProtKB-KW"/>
</dbReference>
<keyword evidence="5" id="KW-0808">Transferase</keyword>
<evidence type="ECO:0000259" key="20">
    <source>
        <dbReference type="PROSITE" id="PS50011"/>
    </source>
</evidence>
<dbReference type="SMART" id="SM00108">
    <property type="entry name" value="B_lectin"/>
    <property type="match status" value="2"/>
</dbReference>
<keyword evidence="11" id="KW-0067">ATP-binding</keyword>
<dbReference type="EC" id="2.7.11.1" evidence="2"/>
<dbReference type="SMART" id="SM00473">
    <property type="entry name" value="PAN_AP"/>
    <property type="match status" value="2"/>
</dbReference>
<evidence type="ECO:0000259" key="22">
    <source>
        <dbReference type="PROSITE" id="PS50948"/>
    </source>
</evidence>
<keyword evidence="10" id="KW-0418">Kinase</keyword>
<feature type="domain" description="Bulb-type lectin" evidence="21">
    <location>
        <begin position="27"/>
        <end position="149"/>
    </location>
</feature>
<dbReference type="FunFam" id="3.50.4.10:FF:000002">
    <property type="entry name" value="G-type lectin S-receptor-like serine/threonine-protein kinase"/>
    <property type="match status" value="2"/>
</dbReference>
<dbReference type="Gene3D" id="1.10.510.10">
    <property type="entry name" value="Transferase(Phosphotransferase) domain 1"/>
    <property type="match status" value="2"/>
</dbReference>
<evidence type="ECO:0000256" key="4">
    <source>
        <dbReference type="ARBA" id="ARBA00022553"/>
    </source>
</evidence>
<feature type="domain" description="Bulb-type lectin" evidence="21">
    <location>
        <begin position="757"/>
        <end position="880"/>
    </location>
</feature>
<dbReference type="InterPro" id="IPR036426">
    <property type="entry name" value="Bulb-type_lectin_dom_sf"/>
</dbReference>
<evidence type="ECO:0000256" key="16">
    <source>
        <dbReference type="ARBA" id="ARBA00023180"/>
    </source>
</evidence>
<name>A0AAN8YDJ7_SOLBU</name>
<keyword evidence="13" id="KW-0472">Membrane</keyword>
<dbReference type="EMBL" id="JBANQN010000007">
    <property type="protein sequence ID" value="KAK6785518.1"/>
    <property type="molecule type" value="Genomic_DNA"/>
</dbReference>
<keyword evidence="15" id="KW-0675">Receptor</keyword>
<dbReference type="CDD" id="cd00028">
    <property type="entry name" value="B_lectin"/>
    <property type="match status" value="2"/>
</dbReference>
<dbReference type="FunFam" id="3.30.200.20:FF:000195">
    <property type="entry name" value="G-type lectin S-receptor-like serine/threonine-protein kinase"/>
    <property type="match status" value="1"/>
</dbReference>
<dbReference type="Pfam" id="PF01453">
    <property type="entry name" value="B_lectin"/>
    <property type="match status" value="2"/>
</dbReference>
<evidence type="ECO:0000256" key="1">
    <source>
        <dbReference type="ARBA" id="ARBA00004167"/>
    </source>
</evidence>
<evidence type="ECO:0000256" key="14">
    <source>
        <dbReference type="ARBA" id="ARBA00023157"/>
    </source>
</evidence>
<dbReference type="PROSITE" id="PS50948">
    <property type="entry name" value="PAN"/>
    <property type="match status" value="2"/>
</dbReference>
<evidence type="ECO:0000256" key="12">
    <source>
        <dbReference type="ARBA" id="ARBA00022989"/>
    </source>
</evidence>
<dbReference type="InterPro" id="IPR001245">
    <property type="entry name" value="Ser-Thr/Tyr_kinase_cat_dom"/>
</dbReference>
<dbReference type="Gene3D" id="3.50.4.10">
    <property type="entry name" value="Hepatocyte Growth Factor"/>
    <property type="match status" value="2"/>
</dbReference>